<keyword evidence="2" id="KW-1185">Reference proteome</keyword>
<protein>
    <submittedName>
        <fullName evidence="1">Uncharacterized protein</fullName>
    </submittedName>
</protein>
<dbReference type="EMBL" id="KN838868">
    <property type="protein sequence ID" value="KIJ93059.1"/>
    <property type="molecule type" value="Genomic_DNA"/>
</dbReference>
<gene>
    <name evidence="1" type="ORF">K443DRAFT_13161</name>
</gene>
<dbReference type="Proteomes" id="UP000054477">
    <property type="component" value="Unassembled WGS sequence"/>
</dbReference>
<proteinExistence type="predicted"/>
<reference evidence="2" key="2">
    <citation type="submission" date="2015-01" db="EMBL/GenBank/DDBJ databases">
        <title>Evolutionary Origins and Diversification of the Mycorrhizal Mutualists.</title>
        <authorList>
            <consortium name="DOE Joint Genome Institute"/>
            <consortium name="Mycorrhizal Genomics Consortium"/>
            <person name="Kohler A."/>
            <person name="Kuo A."/>
            <person name="Nagy L.G."/>
            <person name="Floudas D."/>
            <person name="Copeland A."/>
            <person name="Barry K.W."/>
            <person name="Cichocki N."/>
            <person name="Veneault-Fourrey C."/>
            <person name="LaButti K."/>
            <person name="Lindquist E.A."/>
            <person name="Lipzen A."/>
            <person name="Lundell T."/>
            <person name="Morin E."/>
            <person name="Murat C."/>
            <person name="Riley R."/>
            <person name="Ohm R."/>
            <person name="Sun H."/>
            <person name="Tunlid A."/>
            <person name="Henrissat B."/>
            <person name="Grigoriev I.V."/>
            <person name="Hibbett D.S."/>
            <person name="Martin F."/>
        </authorList>
    </citation>
    <scope>NUCLEOTIDE SEQUENCE [LARGE SCALE GENOMIC DNA]</scope>
    <source>
        <strain evidence="2">LaAM-08-1</strain>
    </source>
</reference>
<reference evidence="1 2" key="1">
    <citation type="submission" date="2014-04" db="EMBL/GenBank/DDBJ databases">
        <authorList>
            <consortium name="DOE Joint Genome Institute"/>
            <person name="Kuo A."/>
            <person name="Kohler A."/>
            <person name="Nagy L.G."/>
            <person name="Floudas D."/>
            <person name="Copeland A."/>
            <person name="Barry K.W."/>
            <person name="Cichocki N."/>
            <person name="Veneault-Fourrey C."/>
            <person name="LaButti K."/>
            <person name="Lindquist E.A."/>
            <person name="Lipzen A."/>
            <person name="Lundell T."/>
            <person name="Morin E."/>
            <person name="Murat C."/>
            <person name="Sun H."/>
            <person name="Tunlid A."/>
            <person name="Henrissat B."/>
            <person name="Grigoriev I.V."/>
            <person name="Hibbett D.S."/>
            <person name="Martin F."/>
            <person name="Nordberg H.P."/>
            <person name="Cantor M.N."/>
            <person name="Hua S.X."/>
        </authorList>
    </citation>
    <scope>NUCLEOTIDE SEQUENCE [LARGE SCALE GENOMIC DNA]</scope>
    <source>
        <strain evidence="1 2">LaAM-08-1</strain>
    </source>
</reference>
<accession>A0A0C9WIJ6</accession>
<sequence>MLKPHFHLATGFTPHPFRWPIYLRHSNGTASSFRIPTFHCDPPSQNPASHLNGTYSRSTFNDQAPGCYPPPALPTIRLLPAHLSPPLHFYALPSFRLRIQHQNVSP</sequence>
<evidence type="ECO:0000313" key="2">
    <source>
        <dbReference type="Proteomes" id="UP000054477"/>
    </source>
</evidence>
<evidence type="ECO:0000313" key="1">
    <source>
        <dbReference type="EMBL" id="KIJ93059.1"/>
    </source>
</evidence>
<name>A0A0C9WIJ6_9AGAR</name>
<organism evidence="1 2">
    <name type="scientific">Laccaria amethystina LaAM-08-1</name>
    <dbReference type="NCBI Taxonomy" id="1095629"/>
    <lineage>
        <taxon>Eukaryota</taxon>
        <taxon>Fungi</taxon>
        <taxon>Dikarya</taxon>
        <taxon>Basidiomycota</taxon>
        <taxon>Agaricomycotina</taxon>
        <taxon>Agaricomycetes</taxon>
        <taxon>Agaricomycetidae</taxon>
        <taxon>Agaricales</taxon>
        <taxon>Agaricineae</taxon>
        <taxon>Hydnangiaceae</taxon>
        <taxon>Laccaria</taxon>
    </lineage>
</organism>
<dbReference type="HOGENOM" id="CLU_2223693_0_0_1"/>
<dbReference type="AlphaFoldDB" id="A0A0C9WIJ6"/>